<dbReference type="SMART" id="SM01012">
    <property type="entry name" value="ANTAR"/>
    <property type="match status" value="1"/>
</dbReference>
<protein>
    <submittedName>
        <fullName evidence="6">GAF and ANTAR domain-containing protein</fullName>
    </submittedName>
</protein>
<dbReference type="SUPFAM" id="SSF52172">
    <property type="entry name" value="CheY-like"/>
    <property type="match status" value="1"/>
</dbReference>
<organism evidence="6 7">
    <name type="scientific">Amycolatopsis acididurans</name>
    <dbReference type="NCBI Taxonomy" id="2724524"/>
    <lineage>
        <taxon>Bacteria</taxon>
        <taxon>Bacillati</taxon>
        <taxon>Actinomycetota</taxon>
        <taxon>Actinomycetes</taxon>
        <taxon>Pseudonocardiales</taxon>
        <taxon>Pseudonocardiaceae</taxon>
        <taxon>Amycolatopsis</taxon>
    </lineage>
</organism>
<keyword evidence="7" id="KW-1185">Reference proteome</keyword>
<dbReference type="InterPro" id="IPR036388">
    <property type="entry name" value="WH-like_DNA-bd_sf"/>
</dbReference>
<dbReference type="Gene3D" id="1.10.10.10">
    <property type="entry name" value="Winged helix-like DNA-binding domain superfamily/Winged helix DNA-binding domain"/>
    <property type="match status" value="1"/>
</dbReference>
<dbReference type="InterPro" id="IPR005561">
    <property type="entry name" value="ANTAR"/>
</dbReference>
<dbReference type="PIRSF" id="PIRSF036625">
    <property type="entry name" value="GAF_ANTAR"/>
    <property type="match status" value="1"/>
</dbReference>
<dbReference type="SUPFAM" id="SSF55781">
    <property type="entry name" value="GAF domain-like"/>
    <property type="match status" value="1"/>
</dbReference>
<reference evidence="6 7" key="1">
    <citation type="submission" date="2020-04" db="EMBL/GenBank/DDBJ databases">
        <title>Novel species.</title>
        <authorList>
            <person name="Teo W.F.A."/>
            <person name="Lipun K."/>
            <person name="Srisuk N."/>
            <person name="Duangmal K."/>
        </authorList>
    </citation>
    <scope>NUCLEOTIDE SEQUENCE [LARGE SCALE GENOMIC DNA]</scope>
    <source>
        <strain evidence="6 7">K13G38</strain>
    </source>
</reference>
<dbReference type="InterPro" id="IPR012074">
    <property type="entry name" value="GAF_ANTAR"/>
</dbReference>
<gene>
    <name evidence="6" type="ORF">HFP15_37810</name>
</gene>
<keyword evidence="2" id="KW-0418">Kinase</keyword>
<keyword evidence="1" id="KW-0808">Transferase</keyword>
<comment type="caution">
    <text evidence="6">The sequence shown here is derived from an EMBL/GenBank/DDBJ whole genome shotgun (WGS) entry which is preliminary data.</text>
</comment>
<evidence type="ECO:0000313" key="7">
    <source>
        <dbReference type="Proteomes" id="UP000715441"/>
    </source>
</evidence>
<evidence type="ECO:0000256" key="1">
    <source>
        <dbReference type="ARBA" id="ARBA00022679"/>
    </source>
</evidence>
<evidence type="ECO:0000256" key="2">
    <source>
        <dbReference type="ARBA" id="ARBA00022777"/>
    </source>
</evidence>
<evidence type="ECO:0000259" key="5">
    <source>
        <dbReference type="PROSITE" id="PS50921"/>
    </source>
</evidence>
<sequence length="261" mass="28625">MNDYVRPEMVFTISQELAEVGRLVDDDDITATLERYVRRAIALLPGCDYAAITTLGEGDAVEVLAAAGARPLPHPAGDGPMDNPVFEALRYVEPRRLDDIEKDQRWPAYRDYLKRHGYASCLSLPLPAAESAAAFTVFSSVPGKFGEESHDLALLFTLHAGVAFDNATLYHDNLALLSHVRTALHTRTVIGQAQGLLMRFNGQSAAEAFAALKRASQDRNMKLRALATALVEAHHEGRLDKALAEYRLTEDDPDEPVKISG</sequence>
<evidence type="ECO:0000313" key="6">
    <source>
        <dbReference type="EMBL" id="NKQ58617.1"/>
    </source>
</evidence>
<dbReference type="Pfam" id="PF03861">
    <property type="entry name" value="ANTAR"/>
    <property type="match status" value="1"/>
</dbReference>
<dbReference type="Pfam" id="PF13185">
    <property type="entry name" value="GAF_2"/>
    <property type="match status" value="1"/>
</dbReference>
<dbReference type="InterPro" id="IPR011006">
    <property type="entry name" value="CheY-like_superfamily"/>
</dbReference>
<proteinExistence type="predicted"/>
<keyword evidence="4" id="KW-0804">Transcription</keyword>
<dbReference type="Gene3D" id="3.30.450.40">
    <property type="match status" value="1"/>
</dbReference>
<dbReference type="EMBL" id="JAAXLS010000061">
    <property type="protein sequence ID" value="NKQ58617.1"/>
    <property type="molecule type" value="Genomic_DNA"/>
</dbReference>
<dbReference type="InterPro" id="IPR003018">
    <property type="entry name" value="GAF"/>
</dbReference>
<evidence type="ECO:0000256" key="3">
    <source>
        <dbReference type="ARBA" id="ARBA00023015"/>
    </source>
</evidence>
<evidence type="ECO:0000256" key="4">
    <source>
        <dbReference type="ARBA" id="ARBA00023163"/>
    </source>
</evidence>
<feature type="domain" description="ANTAR" evidence="5">
    <location>
        <begin position="170"/>
        <end position="231"/>
    </location>
</feature>
<dbReference type="PROSITE" id="PS50921">
    <property type="entry name" value="ANTAR"/>
    <property type="match status" value="1"/>
</dbReference>
<dbReference type="InterPro" id="IPR029016">
    <property type="entry name" value="GAF-like_dom_sf"/>
</dbReference>
<dbReference type="RefSeq" id="WP_168522625.1">
    <property type="nucleotide sequence ID" value="NZ_JAAXLS010000061.1"/>
</dbReference>
<dbReference type="Proteomes" id="UP000715441">
    <property type="component" value="Unassembled WGS sequence"/>
</dbReference>
<name>A0ABX1JFP5_9PSEU</name>
<accession>A0ABX1JFP5</accession>
<keyword evidence="3" id="KW-0805">Transcription regulation</keyword>